<reference evidence="1" key="1">
    <citation type="submission" date="2018-07" db="EMBL/GenBank/DDBJ databases">
        <authorList>
            <consortium name="GenomeTrakr network: Whole genome sequencing for foodborne pathogen traceback"/>
        </authorList>
    </citation>
    <scope>NUCLEOTIDE SEQUENCE</scope>
    <source>
        <strain evidence="1">CFSAN001015</strain>
    </source>
</reference>
<evidence type="ECO:0000313" key="1">
    <source>
        <dbReference type="EMBL" id="QVP51693.1"/>
    </source>
</evidence>
<proteinExistence type="predicted"/>
<organism evidence="1">
    <name type="scientific">Salmonella enterica subsp. salamae</name>
    <dbReference type="NCBI Taxonomy" id="59202"/>
    <lineage>
        <taxon>Bacteria</taxon>
        <taxon>Pseudomonadati</taxon>
        <taxon>Pseudomonadota</taxon>
        <taxon>Gammaproteobacteria</taxon>
        <taxon>Enterobacterales</taxon>
        <taxon>Enterobacteriaceae</taxon>
        <taxon>Salmonella</taxon>
    </lineage>
</organism>
<accession>A0A8E6ILH0</accession>
<sequence length="50" mass="5757">MQNKKTAEIGGFFMVDNKPAWLLYAPFCRVAASPYPAYENSEYQQVIRDP</sequence>
<reference evidence="1" key="2">
    <citation type="submission" date="2021-05" db="EMBL/GenBank/DDBJ databases">
        <title>Whole genome PacBio Sequel sequence of Salmonella enterica subsp. enterica.</title>
        <authorList>
            <person name="Hoffmann M."/>
            <person name="Balkey M."/>
            <person name="Luo Y."/>
        </authorList>
    </citation>
    <scope>NUCLEOTIDE SEQUENCE</scope>
    <source>
        <strain evidence="1">CFSAN001015</strain>
    </source>
</reference>
<name>A0A8E6ILH0_SALER</name>
<dbReference type="EMBL" id="CP074596">
    <property type="protein sequence ID" value="QVP51693.1"/>
    <property type="molecule type" value="Genomic_DNA"/>
</dbReference>
<gene>
    <name evidence="1" type="ORF">AIT66_07355</name>
</gene>
<protein>
    <submittedName>
        <fullName evidence="1">Uncharacterized protein</fullName>
    </submittedName>
</protein>
<dbReference type="AlphaFoldDB" id="A0A8E6ILH0"/>